<comment type="similarity">
    <text evidence="1 4">Belongs to the prolyl-tRNA editing family. YbaK/EbsC subfamily.</text>
</comment>
<comment type="caution">
    <text evidence="6">The sequence shown here is derived from an EMBL/GenBank/DDBJ whole genome shotgun (WGS) entry which is preliminary data.</text>
</comment>
<dbReference type="InterPro" id="IPR004369">
    <property type="entry name" value="Prolyl-tRNA_editing_YbaK/EbsC"/>
</dbReference>
<evidence type="ECO:0000256" key="4">
    <source>
        <dbReference type="PIRNR" id="PIRNR006181"/>
    </source>
</evidence>
<dbReference type="PIRSF" id="PIRSF006181">
    <property type="entry name" value="EbsC_YbaK"/>
    <property type="match status" value="1"/>
</dbReference>
<gene>
    <name evidence="6" type="ORF">HDA39_000741</name>
</gene>
<dbReference type="InterPro" id="IPR007214">
    <property type="entry name" value="YbaK/aa-tRNA-synth-assoc-dom"/>
</dbReference>
<dbReference type="EC" id="4.2.-.-" evidence="4"/>
<dbReference type="CDD" id="cd00002">
    <property type="entry name" value="YbaK_deacylase"/>
    <property type="match status" value="1"/>
</dbReference>
<evidence type="ECO:0000313" key="7">
    <source>
        <dbReference type="Proteomes" id="UP000549971"/>
    </source>
</evidence>
<organism evidence="6 7">
    <name type="scientific">Kribbella italica</name>
    <dbReference type="NCBI Taxonomy" id="1540520"/>
    <lineage>
        <taxon>Bacteria</taxon>
        <taxon>Bacillati</taxon>
        <taxon>Actinomycetota</taxon>
        <taxon>Actinomycetes</taxon>
        <taxon>Propionibacteriales</taxon>
        <taxon>Kribbellaceae</taxon>
        <taxon>Kribbella</taxon>
    </lineage>
</organism>
<dbReference type="EMBL" id="JACHMY010000001">
    <property type="protein sequence ID" value="MBB5834007.1"/>
    <property type="molecule type" value="Genomic_DNA"/>
</dbReference>
<evidence type="ECO:0000256" key="2">
    <source>
        <dbReference type="ARBA" id="ARBA00022917"/>
    </source>
</evidence>
<protein>
    <recommendedName>
        <fullName evidence="4">Cys-tRNA(Pro)/Cys-tRNA(Cys) deacylase</fullName>
        <ecNumber evidence="4">4.2.-.-</ecNumber>
    </recommendedName>
</protein>
<keyword evidence="6" id="KW-0378">Hydrolase</keyword>
<dbReference type="GO" id="GO:0002161">
    <property type="term" value="F:aminoacyl-tRNA deacylase activity"/>
    <property type="evidence" value="ECO:0007669"/>
    <property type="project" value="InterPro"/>
</dbReference>
<evidence type="ECO:0000313" key="6">
    <source>
        <dbReference type="EMBL" id="MBB5834007.1"/>
    </source>
</evidence>
<keyword evidence="7" id="KW-1185">Reference proteome</keyword>
<dbReference type="Proteomes" id="UP000549971">
    <property type="component" value="Unassembled WGS sequence"/>
</dbReference>
<dbReference type="GO" id="GO:0016829">
    <property type="term" value="F:lyase activity"/>
    <property type="evidence" value="ECO:0007669"/>
    <property type="project" value="UniProtKB-KW"/>
</dbReference>
<dbReference type="Pfam" id="PF04073">
    <property type="entry name" value="tRNA_edit"/>
    <property type="match status" value="1"/>
</dbReference>
<keyword evidence="2 4" id="KW-0648">Protein biosynthesis</keyword>
<dbReference type="GO" id="GO:0006412">
    <property type="term" value="P:translation"/>
    <property type="evidence" value="ECO:0007669"/>
    <property type="project" value="UniProtKB-KW"/>
</dbReference>
<evidence type="ECO:0000256" key="1">
    <source>
        <dbReference type="ARBA" id="ARBA00009798"/>
    </source>
</evidence>
<sequence length="163" mass="16739">MAKSKQSSVGTPATVTLTKAGITFSTHSYEHDPAAKSYGLEAAEALGLKTAQVFKTLLVDVDGKLAVGVVPVDRQLDLKAVAAALDGKKATMADPAAAERTTGYVVGGISPIGQKRRLPTVVDATATEHDTVYVSGGRRGLDLGLAPADLITVTAARTAPIAR</sequence>
<keyword evidence="3 4" id="KW-0456">Lyase</keyword>
<dbReference type="NCBIfam" id="TIGR00011">
    <property type="entry name" value="YbaK_EbsC"/>
    <property type="match status" value="1"/>
</dbReference>
<accession>A0A7W9J1P4</accession>
<evidence type="ECO:0000259" key="5">
    <source>
        <dbReference type="Pfam" id="PF04073"/>
    </source>
</evidence>
<evidence type="ECO:0000256" key="3">
    <source>
        <dbReference type="ARBA" id="ARBA00023239"/>
    </source>
</evidence>
<dbReference type="PANTHER" id="PTHR30411:SF0">
    <property type="entry name" value="CYS-TRNA(PRO)_CYS-TRNA(CYS) DEACYLASE YBAK"/>
    <property type="match status" value="1"/>
</dbReference>
<name>A0A7W9J1P4_9ACTN</name>
<proteinExistence type="inferred from homology"/>
<dbReference type="Gene3D" id="3.90.960.10">
    <property type="entry name" value="YbaK/aminoacyl-tRNA synthetase-associated domain"/>
    <property type="match status" value="1"/>
</dbReference>
<dbReference type="RefSeq" id="WP_184793827.1">
    <property type="nucleotide sequence ID" value="NZ_JACHMY010000001.1"/>
</dbReference>
<dbReference type="InterPro" id="IPR036754">
    <property type="entry name" value="YbaK/aa-tRNA-synt-asso_dom_sf"/>
</dbReference>
<feature type="domain" description="YbaK/aminoacyl-tRNA synthetase-associated" evidence="5">
    <location>
        <begin position="36"/>
        <end position="151"/>
    </location>
</feature>
<reference evidence="6 7" key="1">
    <citation type="submission" date="2020-08" db="EMBL/GenBank/DDBJ databases">
        <title>Sequencing the genomes of 1000 actinobacteria strains.</title>
        <authorList>
            <person name="Klenk H.-P."/>
        </authorList>
    </citation>
    <scope>NUCLEOTIDE SEQUENCE [LARGE SCALE GENOMIC DNA]</scope>
    <source>
        <strain evidence="6 7">DSM 28967</strain>
    </source>
</reference>
<dbReference type="AlphaFoldDB" id="A0A7W9J1P4"/>
<dbReference type="SUPFAM" id="SSF55826">
    <property type="entry name" value="YbaK/ProRS associated domain"/>
    <property type="match status" value="1"/>
</dbReference>
<dbReference type="PANTHER" id="PTHR30411">
    <property type="entry name" value="CYTOPLASMIC PROTEIN"/>
    <property type="match status" value="1"/>
</dbReference>